<proteinExistence type="predicted"/>
<name>A0A919FGW9_9MICO</name>
<dbReference type="InterPro" id="IPR045794">
    <property type="entry name" value="Trypco1"/>
</dbReference>
<comment type="caution">
    <text evidence="2">The sequence shown here is derived from an EMBL/GenBank/DDBJ whole genome shotgun (WGS) entry which is preliminary data.</text>
</comment>
<keyword evidence="3" id="KW-1185">Reference proteome</keyword>
<dbReference type="AlphaFoldDB" id="A0A919FGW9"/>
<evidence type="ECO:0000313" key="2">
    <source>
        <dbReference type="EMBL" id="GHH65242.1"/>
    </source>
</evidence>
<dbReference type="Proteomes" id="UP000627369">
    <property type="component" value="Unassembled WGS sequence"/>
</dbReference>
<protein>
    <recommendedName>
        <fullName evidence="1">Trypsin-co-occurring domain-containing protein</fullName>
    </recommendedName>
</protein>
<dbReference type="Pfam" id="PF19493">
    <property type="entry name" value="Trypco1"/>
    <property type="match status" value="1"/>
</dbReference>
<reference evidence="2" key="2">
    <citation type="submission" date="2020-09" db="EMBL/GenBank/DDBJ databases">
        <authorList>
            <person name="Sun Q."/>
            <person name="Zhou Y."/>
        </authorList>
    </citation>
    <scope>NUCLEOTIDE SEQUENCE</scope>
    <source>
        <strain evidence="2">CGMCC 4.7398</strain>
    </source>
</reference>
<gene>
    <name evidence="2" type="ORF">GCM10017772_03170</name>
</gene>
<organism evidence="2 3">
    <name type="scientific">Promicromonospora soli</name>
    <dbReference type="NCBI Taxonomy" id="2035533"/>
    <lineage>
        <taxon>Bacteria</taxon>
        <taxon>Bacillati</taxon>
        <taxon>Actinomycetota</taxon>
        <taxon>Actinomycetes</taxon>
        <taxon>Micrococcales</taxon>
        <taxon>Promicromonosporaceae</taxon>
        <taxon>Promicromonospora</taxon>
    </lineage>
</organism>
<dbReference type="EMBL" id="BNAS01000001">
    <property type="protein sequence ID" value="GHH65242.1"/>
    <property type="molecule type" value="Genomic_DNA"/>
</dbReference>
<sequence>MSEMSSQVQVIEIPLEDGDSFLVEVSRPTTAGLVPAARPGAVVGRAGATLDAALSELRPVLGSLAEWARSAGPDTAEVEFGLKLTGGTSVIVASGSAEVNFTVRLTWSGGGR</sequence>
<evidence type="ECO:0000259" key="1">
    <source>
        <dbReference type="Pfam" id="PF19493"/>
    </source>
</evidence>
<evidence type="ECO:0000313" key="3">
    <source>
        <dbReference type="Proteomes" id="UP000627369"/>
    </source>
</evidence>
<dbReference type="NCBIfam" id="NF041216">
    <property type="entry name" value="CU044_2847_fam"/>
    <property type="match status" value="1"/>
</dbReference>
<feature type="domain" description="Trypsin-co-occurring" evidence="1">
    <location>
        <begin position="13"/>
        <end position="108"/>
    </location>
</feature>
<accession>A0A919FGW9</accession>
<reference evidence="2" key="1">
    <citation type="journal article" date="2014" name="Int. J. Syst. Evol. Microbiol.">
        <title>Complete genome sequence of Corynebacterium casei LMG S-19264T (=DSM 44701T), isolated from a smear-ripened cheese.</title>
        <authorList>
            <consortium name="US DOE Joint Genome Institute (JGI-PGF)"/>
            <person name="Walter F."/>
            <person name="Albersmeier A."/>
            <person name="Kalinowski J."/>
            <person name="Ruckert C."/>
        </authorList>
    </citation>
    <scope>NUCLEOTIDE SEQUENCE</scope>
    <source>
        <strain evidence="2">CGMCC 4.7398</strain>
    </source>
</reference>